<keyword evidence="1" id="KW-0408">Iron</keyword>
<evidence type="ECO:0000256" key="1">
    <source>
        <dbReference type="ARBA" id="ARBA00023004"/>
    </source>
</evidence>
<accession>A0A239K2R4</accession>
<dbReference type="OrthoDB" id="1550274at2"/>
<evidence type="ECO:0000313" key="4">
    <source>
        <dbReference type="EMBL" id="SNT12321.1"/>
    </source>
</evidence>
<protein>
    <submittedName>
        <fullName evidence="4">Predicted aconitase subunit 1</fullName>
    </submittedName>
</protein>
<dbReference type="AlphaFoldDB" id="A0A239K2R4"/>
<dbReference type="GO" id="GO:0016829">
    <property type="term" value="F:lyase activity"/>
    <property type="evidence" value="ECO:0007669"/>
    <property type="project" value="UniProtKB-KW"/>
</dbReference>
<evidence type="ECO:0000256" key="2">
    <source>
        <dbReference type="ARBA" id="ARBA00023239"/>
    </source>
</evidence>
<organism evidence="4 5">
    <name type="scientific">Anaerovirgula multivorans</name>
    <dbReference type="NCBI Taxonomy" id="312168"/>
    <lineage>
        <taxon>Bacteria</taxon>
        <taxon>Bacillati</taxon>
        <taxon>Bacillota</taxon>
        <taxon>Clostridia</taxon>
        <taxon>Peptostreptococcales</taxon>
        <taxon>Natronincolaceae</taxon>
        <taxon>Anaerovirgula</taxon>
    </lineage>
</organism>
<sequence length="423" mass="46842">MKLTDSEKAMLDGKEGKAVQKAMEMLVRYGEALGAEKLIDTINVGGYMIAPFNHYKNFGSFDGVFSEMCMDSDETVKLPPVKVPSCQFETSMDPEFYKLAGKSDEEVDMYNKNIEYLANLGIQVMCTCTPYQVGNVPVKGEHCAWMESSAVVYINSVLGARTNCEGRESTTSAMLTGKIPYWGLHITENRYGTHLIKVEEEPVTMEDWGLLGYYVGKTISDKIPVIDGIKRTPTRDMLKHFGAAAASAGGVEMYHIPGITAEANTVEEACGGKKPLEAYSYTQKEKRASYDLLNSIGVNKDADFVMLGCPHYSIEQIWDLCNRIEGKRVKEGVRFWVFVPQAIKDLANRNGFQKKIEDFGGLLMKDCCPALGRFKPQGSQVLVTDSAKQSHYLPNITGIEAWYGSVDECIDAAVTGKWGGTFK</sequence>
<dbReference type="InterPro" id="IPR007506">
    <property type="entry name" value="PMDh-L-like_dom"/>
</dbReference>
<dbReference type="Proteomes" id="UP000198304">
    <property type="component" value="Unassembled WGS sequence"/>
</dbReference>
<proteinExistence type="predicted"/>
<evidence type="ECO:0000313" key="5">
    <source>
        <dbReference type="Proteomes" id="UP000198304"/>
    </source>
</evidence>
<gene>
    <name evidence="4" type="ORF">SAMN05446037_104213</name>
</gene>
<dbReference type="RefSeq" id="WP_089285211.1">
    <property type="nucleotide sequence ID" value="NZ_FZOJ01000042.1"/>
</dbReference>
<keyword evidence="2" id="KW-0456">Lyase</keyword>
<dbReference type="EMBL" id="FZOJ01000042">
    <property type="protein sequence ID" value="SNT12321.1"/>
    <property type="molecule type" value="Genomic_DNA"/>
</dbReference>
<name>A0A239K2R4_9FIRM</name>
<dbReference type="PANTHER" id="PTHR36577:SF3">
    <property type="entry name" value="DUF521 DOMAIN PROTEIN (AFU_ORTHOLOGUE AFUA_6G00490)"/>
    <property type="match status" value="1"/>
</dbReference>
<keyword evidence="5" id="KW-1185">Reference proteome</keyword>
<dbReference type="Pfam" id="PF04412">
    <property type="entry name" value="AcnX"/>
    <property type="match status" value="1"/>
</dbReference>
<evidence type="ECO:0000259" key="3">
    <source>
        <dbReference type="Pfam" id="PF04412"/>
    </source>
</evidence>
<dbReference type="PANTHER" id="PTHR36577">
    <property type="entry name" value="DUF521 DOMAIN PROTEIN (AFU_ORTHOLOGUE AFUA_6G00490)"/>
    <property type="match status" value="1"/>
</dbReference>
<feature type="domain" description="Phosphomevalonate dehydratase large subunit-like" evidence="3">
    <location>
        <begin position="1"/>
        <end position="411"/>
    </location>
</feature>
<reference evidence="4 5" key="1">
    <citation type="submission" date="2017-06" db="EMBL/GenBank/DDBJ databases">
        <authorList>
            <person name="Kim H.J."/>
            <person name="Triplett B.A."/>
        </authorList>
    </citation>
    <scope>NUCLEOTIDE SEQUENCE [LARGE SCALE GENOMIC DNA]</scope>
    <source>
        <strain evidence="4 5">SCA</strain>
    </source>
</reference>